<comment type="caution">
    <text evidence="3">The sequence shown here is derived from an EMBL/GenBank/DDBJ whole genome shotgun (WGS) entry which is preliminary data.</text>
</comment>
<organism evidence="3 4">
    <name type="scientific">Centaurea solstitialis</name>
    <name type="common">yellow star-thistle</name>
    <dbReference type="NCBI Taxonomy" id="347529"/>
    <lineage>
        <taxon>Eukaryota</taxon>
        <taxon>Viridiplantae</taxon>
        <taxon>Streptophyta</taxon>
        <taxon>Embryophyta</taxon>
        <taxon>Tracheophyta</taxon>
        <taxon>Spermatophyta</taxon>
        <taxon>Magnoliopsida</taxon>
        <taxon>eudicotyledons</taxon>
        <taxon>Gunneridae</taxon>
        <taxon>Pentapetalae</taxon>
        <taxon>asterids</taxon>
        <taxon>campanulids</taxon>
        <taxon>Asterales</taxon>
        <taxon>Asteraceae</taxon>
        <taxon>Carduoideae</taxon>
        <taxon>Cardueae</taxon>
        <taxon>Centaureinae</taxon>
        <taxon>Centaurea</taxon>
    </lineage>
</organism>
<evidence type="ECO:0000259" key="2">
    <source>
        <dbReference type="Pfam" id="PF12776"/>
    </source>
</evidence>
<evidence type="ECO:0000313" key="4">
    <source>
        <dbReference type="Proteomes" id="UP001172457"/>
    </source>
</evidence>
<name>A0AA38T2N8_9ASTR</name>
<dbReference type="PANTHER" id="PTHR31704:SF48">
    <property type="entry name" value="L10-INTERACTING MYB DOMAIN-CONTAINING PROTEIN-LIKE"/>
    <property type="match status" value="1"/>
</dbReference>
<sequence>MPSTLPFSTAASSISLLEITFIATFIKLVSLRIKRNVGLHGKRTGWSKHFFKHVYTRRLKMDEKAQSWKNVGEELRKKHNFIVDQRQMKNHYDYIKGKYAAFQKLKNKTGNVYDSTTNTFNLTEEEWKIEISISLSLSFFIYYYF</sequence>
<dbReference type="Proteomes" id="UP001172457">
    <property type="component" value="Chromosome 4"/>
</dbReference>
<keyword evidence="1" id="KW-0472">Membrane</keyword>
<dbReference type="Pfam" id="PF12776">
    <property type="entry name" value="Myb_DNA-bind_3"/>
    <property type="match status" value="1"/>
</dbReference>
<gene>
    <name evidence="3" type="ORF">OSB04_017318</name>
</gene>
<dbReference type="InterPro" id="IPR024752">
    <property type="entry name" value="Myb/SANT-like_dom"/>
</dbReference>
<proteinExistence type="predicted"/>
<evidence type="ECO:0000313" key="3">
    <source>
        <dbReference type="EMBL" id="KAJ9553273.1"/>
    </source>
</evidence>
<reference evidence="3" key="1">
    <citation type="submission" date="2023-03" db="EMBL/GenBank/DDBJ databases">
        <title>Chromosome-scale reference genome and RAD-based genetic map of yellow starthistle (Centaurea solstitialis) reveal putative structural variation and QTLs associated with invader traits.</title>
        <authorList>
            <person name="Reatini B."/>
            <person name="Cang F.A."/>
            <person name="Jiang Q."/>
            <person name="Mckibben M.T.W."/>
            <person name="Barker M.S."/>
            <person name="Rieseberg L.H."/>
            <person name="Dlugosch K.M."/>
        </authorList>
    </citation>
    <scope>NUCLEOTIDE SEQUENCE</scope>
    <source>
        <strain evidence="3">CAN-66</strain>
        <tissue evidence="3">Leaf</tissue>
    </source>
</reference>
<keyword evidence="1" id="KW-1133">Transmembrane helix</keyword>
<keyword evidence="1" id="KW-0812">Transmembrane</keyword>
<dbReference type="AlphaFoldDB" id="A0AA38T2N8"/>
<feature type="domain" description="Myb/SANT-like" evidence="2">
    <location>
        <begin position="64"/>
        <end position="128"/>
    </location>
</feature>
<protein>
    <recommendedName>
        <fullName evidence="2">Myb/SANT-like domain-containing protein</fullName>
    </recommendedName>
</protein>
<evidence type="ECO:0000256" key="1">
    <source>
        <dbReference type="SAM" id="Phobius"/>
    </source>
</evidence>
<dbReference type="EMBL" id="JARYMX010000004">
    <property type="protein sequence ID" value="KAJ9553273.1"/>
    <property type="molecule type" value="Genomic_DNA"/>
</dbReference>
<dbReference type="PANTHER" id="PTHR31704">
    <property type="entry name" value="MYB/SANT-LIKE DNA-BINDING DOMAIN PROTEIN-RELATED"/>
    <property type="match status" value="1"/>
</dbReference>
<accession>A0AA38T2N8</accession>
<feature type="transmembrane region" description="Helical" evidence="1">
    <location>
        <begin position="6"/>
        <end position="26"/>
    </location>
</feature>
<keyword evidence="4" id="KW-1185">Reference proteome</keyword>